<feature type="compositionally biased region" description="Basic and acidic residues" evidence="2">
    <location>
        <begin position="209"/>
        <end position="220"/>
    </location>
</feature>
<dbReference type="EMBL" id="KB007842">
    <property type="protein sequence ID" value="ELR23912.1"/>
    <property type="molecule type" value="Genomic_DNA"/>
</dbReference>
<gene>
    <name evidence="4" type="ORF">ACA1_074790</name>
</gene>
<dbReference type="InterPro" id="IPR000198">
    <property type="entry name" value="RhoGAP_dom"/>
</dbReference>
<feature type="domain" description="Rho-GAP" evidence="3">
    <location>
        <begin position="1"/>
        <end position="47"/>
    </location>
</feature>
<organism evidence="4 5">
    <name type="scientific">Acanthamoeba castellanii (strain ATCC 30010 / Neff)</name>
    <dbReference type="NCBI Taxonomy" id="1257118"/>
    <lineage>
        <taxon>Eukaryota</taxon>
        <taxon>Amoebozoa</taxon>
        <taxon>Discosea</taxon>
        <taxon>Longamoebia</taxon>
        <taxon>Centramoebida</taxon>
        <taxon>Acanthamoebidae</taxon>
        <taxon>Acanthamoeba</taxon>
    </lineage>
</organism>
<evidence type="ECO:0000259" key="3">
    <source>
        <dbReference type="PROSITE" id="PS50238"/>
    </source>
</evidence>
<feature type="region of interest" description="Disordered" evidence="2">
    <location>
        <begin position="97"/>
        <end position="144"/>
    </location>
</feature>
<feature type="compositionally biased region" description="Basic and acidic residues" evidence="2">
    <location>
        <begin position="110"/>
        <end position="126"/>
    </location>
</feature>
<sequence>MSAANLAMIFSPNLLRTEKEELSQIMMEAGYLTSVVKLMIEEIDYMTNKTDQPATVKMSGGSQIVMPKADLIPLAEMQRRMSLHGSSSEIRTFLETQAAEQQQQTEGASEDGKGDKEEEKAKKLAGDESGSPPEISASELKKKELEDIKQKVKEKEDLLKHLREQLDEDSDEDEVDAGGEGSEGEGKSDGEGGEGGASKAKTSTDEEADSKAKNDNEAHSSKITSSTLLLDEFGGR</sequence>
<dbReference type="KEGG" id="acan:ACA1_074790"/>
<evidence type="ECO:0000313" key="4">
    <source>
        <dbReference type="EMBL" id="ELR23912.1"/>
    </source>
</evidence>
<dbReference type="GO" id="GO:0007165">
    <property type="term" value="P:signal transduction"/>
    <property type="evidence" value="ECO:0007669"/>
    <property type="project" value="InterPro"/>
</dbReference>
<dbReference type="SUPFAM" id="SSF48350">
    <property type="entry name" value="GTPase activation domain, GAP"/>
    <property type="match status" value="1"/>
</dbReference>
<dbReference type="VEuPathDB" id="AmoebaDB:ACA1_074790"/>
<dbReference type="PANTHER" id="PTHR15228:SF25">
    <property type="entry name" value="F-BAR DOMAIN-CONTAINING PROTEIN"/>
    <property type="match status" value="1"/>
</dbReference>
<dbReference type="PROSITE" id="PS50238">
    <property type="entry name" value="RHOGAP"/>
    <property type="match status" value="1"/>
</dbReference>
<dbReference type="GeneID" id="14924909"/>
<feature type="compositionally biased region" description="Acidic residues" evidence="2">
    <location>
        <begin position="166"/>
        <end position="177"/>
    </location>
</feature>
<name>L8HF84_ACACF</name>
<dbReference type="AlphaFoldDB" id="L8HF84"/>
<dbReference type="PANTHER" id="PTHR15228">
    <property type="entry name" value="SPERMATHECAL PHYSIOLOGY VARIANT"/>
    <property type="match status" value="1"/>
</dbReference>
<proteinExistence type="predicted"/>
<dbReference type="Proteomes" id="UP000011083">
    <property type="component" value="Unassembled WGS sequence"/>
</dbReference>
<evidence type="ECO:0000256" key="2">
    <source>
        <dbReference type="SAM" id="MobiDB-lite"/>
    </source>
</evidence>
<protein>
    <recommendedName>
        <fullName evidence="3">Rho-GAP domain-containing protein</fullName>
    </recommendedName>
</protein>
<feature type="compositionally biased region" description="Low complexity" evidence="2">
    <location>
        <begin position="97"/>
        <end position="107"/>
    </location>
</feature>
<accession>L8HF84</accession>
<keyword evidence="1" id="KW-0343">GTPase activation</keyword>
<feature type="region of interest" description="Disordered" evidence="2">
    <location>
        <begin position="159"/>
        <end position="236"/>
    </location>
</feature>
<dbReference type="InterPro" id="IPR051025">
    <property type="entry name" value="RhoGAP"/>
</dbReference>
<keyword evidence="5" id="KW-1185">Reference proteome</keyword>
<dbReference type="InterPro" id="IPR008936">
    <property type="entry name" value="Rho_GTPase_activation_prot"/>
</dbReference>
<reference evidence="4 5" key="1">
    <citation type="journal article" date="2013" name="Genome Biol.">
        <title>Genome of Acanthamoeba castellanii highlights extensive lateral gene transfer and early evolution of tyrosine kinase signaling.</title>
        <authorList>
            <person name="Clarke M."/>
            <person name="Lohan A.J."/>
            <person name="Liu B."/>
            <person name="Lagkouvardos I."/>
            <person name="Roy S."/>
            <person name="Zafar N."/>
            <person name="Bertelli C."/>
            <person name="Schilde C."/>
            <person name="Kianianmomeni A."/>
            <person name="Burglin T.R."/>
            <person name="Frech C."/>
            <person name="Turcotte B."/>
            <person name="Kopec K.O."/>
            <person name="Synnott J.M."/>
            <person name="Choo C."/>
            <person name="Paponov I."/>
            <person name="Finkler A."/>
            <person name="Soon Heng Tan C."/>
            <person name="Hutchins A.P."/>
            <person name="Weinmeier T."/>
            <person name="Rattei T."/>
            <person name="Chu J.S."/>
            <person name="Gimenez G."/>
            <person name="Irimia M."/>
            <person name="Rigden D.J."/>
            <person name="Fitzpatrick D.A."/>
            <person name="Lorenzo-Morales J."/>
            <person name="Bateman A."/>
            <person name="Chiu C.H."/>
            <person name="Tang P."/>
            <person name="Hegemann P."/>
            <person name="Fromm H."/>
            <person name="Raoult D."/>
            <person name="Greub G."/>
            <person name="Miranda-Saavedra D."/>
            <person name="Chen N."/>
            <person name="Nash P."/>
            <person name="Ginger M.L."/>
            <person name="Horn M."/>
            <person name="Schaap P."/>
            <person name="Caler L."/>
            <person name="Loftus B."/>
        </authorList>
    </citation>
    <scope>NUCLEOTIDE SEQUENCE [LARGE SCALE GENOMIC DNA]</scope>
    <source>
        <strain evidence="4 5">Neff</strain>
    </source>
</reference>
<dbReference type="GO" id="GO:0005096">
    <property type="term" value="F:GTPase activator activity"/>
    <property type="evidence" value="ECO:0007669"/>
    <property type="project" value="UniProtKB-KW"/>
</dbReference>
<evidence type="ECO:0000313" key="5">
    <source>
        <dbReference type="Proteomes" id="UP000011083"/>
    </source>
</evidence>
<dbReference type="RefSeq" id="XP_004353440.1">
    <property type="nucleotide sequence ID" value="XM_004353388.1"/>
</dbReference>
<evidence type="ECO:0000256" key="1">
    <source>
        <dbReference type="ARBA" id="ARBA00022468"/>
    </source>
</evidence>
<dbReference type="Gene3D" id="1.10.555.10">
    <property type="entry name" value="Rho GTPase activation protein"/>
    <property type="match status" value="1"/>
</dbReference>